<comment type="caution">
    <text evidence="1">The sequence shown here is derived from an EMBL/GenBank/DDBJ whole genome shotgun (WGS) entry which is preliminary data.</text>
</comment>
<dbReference type="AlphaFoldDB" id="A0A9P9HQB7"/>
<protein>
    <submittedName>
        <fullName evidence="1">Uncharacterized protein</fullName>
    </submittedName>
</protein>
<keyword evidence="2" id="KW-1185">Reference proteome</keyword>
<gene>
    <name evidence="1" type="ORF">BKA55DRAFT_560736</name>
</gene>
<dbReference type="OrthoDB" id="10322466at2759"/>
<proteinExistence type="predicted"/>
<accession>A0A9P9HQB7</accession>
<evidence type="ECO:0000313" key="1">
    <source>
        <dbReference type="EMBL" id="KAH7261227.1"/>
    </source>
</evidence>
<organism evidence="1 2">
    <name type="scientific">Fusarium redolens</name>
    <dbReference type="NCBI Taxonomy" id="48865"/>
    <lineage>
        <taxon>Eukaryota</taxon>
        <taxon>Fungi</taxon>
        <taxon>Dikarya</taxon>
        <taxon>Ascomycota</taxon>
        <taxon>Pezizomycotina</taxon>
        <taxon>Sordariomycetes</taxon>
        <taxon>Hypocreomycetidae</taxon>
        <taxon>Hypocreales</taxon>
        <taxon>Nectriaceae</taxon>
        <taxon>Fusarium</taxon>
        <taxon>Fusarium redolens species complex</taxon>
    </lineage>
</organism>
<name>A0A9P9HQB7_FUSRE</name>
<evidence type="ECO:0000313" key="2">
    <source>
        <dbReference type="Proteomes" id="UP000720189"/>
    </source>
</evidence>
<dbReference type="EMBL" id="JAGMUX010000004">
    <property type="protein sequence ID" value="KAH7261227.1"/>
    <property type="molecule type" value="Genomic_DNA"/>
</dbReference>
<dbReference type="RefSeq" id="XP_046053104.1">
    <property type="nucleotide sequence ID" value="XM_046192112.1"/>
</dbReference>
<reference evidence="1" key="1">
    <citation type="journal article" date="2021" name="Nat. Commun.">
        <title>Genetic determinants of endophytism in the Arabidopsis root mycobiome.</title>
        <authorList>
            <person name="Mesny F."/>
            <person name="Miyauchi S."/>
            <person name="Thiergart T."/>
            <person name="Pickel B."/>
            <person name="Atanasova L."/>
            <person name="Karlsson M."/>
            <person name="Huettel B."/>
            <person name="Barry K.W."/>
            <person name="Haridas S."/>
            <person name="Chen C."/>
            <person name="Bauer D."/>
            <person name="Andreopoulos W."/>
            <person name="Pangilinan J."/>
            <person name="LaButti K."/>
            <person name="Riley R."/>
            <person name="Lipzen A."/>
            <person name="Clum A."/>
            <person name="Drula E."/>
            <person name="Henrissat B."/>
            <person name="Kohler A."/>
            <person name="Grigoriev I.V."/>
            <person name="Martin F.M."/>
            <person name="Hacquard S."/>
        </authorList>
    </citation>
    <scope>NUCLEOTIDE SEQUENCE</scope>
    <source>
        <strain evidence="1">MPI-CAGE-AT-0023</strain>
    </source>
</reference>
<dbReference type="GeneID" id="70222066"/>
<dbReference type="Proteomes" id="UP000720189">
    <property type="component" value="Unassembled WGS sequence"/>
</dbReference>
<sequence>MAFFQALGSLTLCAAEFDTLEAQRGFHRGSVTLVSRVMDGKKTLHYRDCSRWLPAETSDEDALSGDEIIVQPTQSMAER</sequence>